<dbReference type="EMBL" id="JAFMYV010000003">
    <property type="protein sequence ID" value="MBO0936401.1"/>
    <property type="molecule type" value="Genomic_DNA"/>
</dbReference>
<evidence type="ECO:0000256" key="6">
    <source>
        <dbReference type="HAMAP-Rule" id="MF_01844"/>
    </source>
</evidence>
<organism evidence="7 8">
    <name type="scientific">Fibrella rubiginis</name>
    <dbReference type="NCBI Taxonomy" id="2817060"/>
    <lineage>
        <taxon>Bacteria</taxon>
        <taxon>Pseudomonadati</taxon>
        <taxon>Bacteroidota</taxon>
        <taxon>Cytophagia</taxon>
        <taxon>Cytophagales</taxon>
        <taxon>Spirosomataceae</taxon>
        <taxon>Fibrella</taxon>
    </lineage>
</organism>
<keyword evidence="6" id="KW-0915">Sodium</keyword>
<comment type="catalytic activity">
    <reaction evidence="6">
        <text>Na(+)(in) + 2 H(+)(out) = Na(+)(out) + 2 H(+)(in)</text>
        <dbReference type="Rhea" id="RHEA:29251"/>
        <dbReference type="ChEBI" id="CHEBI:15378"/>
        <dbReference type="ChEBI" id="CHEBI:29101"/>
    </reaction>
</comment>
<gene>
    <name evidence="6 7" type="primary">nhaA</name>
    <name evidence="7" type="ORF">J2I47_07555</name>
</gene>
<keyword evidence="6" id="KW-0050">Antiport</keyword>
<keyword evidence="2 6" id="KW-1003">Cell membrane</keyword>
<evidence type="ECO:0000256" key="1">
    <source>
        <dbReference type="ARBA" id="ARBA00004429"/>
    </source>
</evidence>
<dbReference type="InterPro" id="IPR023171">
    <property type="entry name" value="Na/H_antiporter_dom_sf"/>
</dbReference>
<evidence type="ECO:0000313" key="8">
    <source>
        <dbReference type="Proteomes" id="UP000664034"/>
    </source>
</evidence>
<evidence type="ECO:0000256" key="4">
    <source>
        <dbReference type="ARBA" id="ARBA00022989"/>
    </source>
</evidence>
<feature type="transmembrane region" description="Helical" evidence="6">
    <location>
        <begin position="137"/>
        <end position="158"/>
    </location>
</feature>
<feature type="transmembrane region" description="Helical" evidence="6">
    <location>
        <begin position="339"/>
        <end position="367"/>
    </location>
</feature>
<feature type="transmembrane region" description="Helical" evidence="6">
    <location>
        <begin position="379"/>
        <end position="401"/>
    </location>
</feature>
<keyword evidence="5 6" id="KW-0472">Membrane</keyword>
<name>A0A939K4P3_9BACT</name>
<dbReference type="Proteomes" id="UP000664034">
    <property type="component" value="Unassembled WGS sequence"/>
</dbReference>
<dbReference type="InterPro" id="IPR004670">
    <property type="entry name" value="NhaA"/>
</dbReference>
<dbReference type="GO" id="GO:0006885">
    <property type="term" value="P:regulation of pH"/>
    <property type="evidence" value="ECO:0007669"/>
    <property type="project" value="UniProtKB-UniRule"/>
</dbReference>
<evidence type="ECO:0000256" key="2">
    <source>
        <dbReference type="ARBA" id="ARBA00022475"/>
    </source>
</evidence>
<comment type="subcellular location">
    <subcellularLocation>
        <location evidence="1">Cell inner membrane</location>
        <topology evidence="1">Multi-pass membrane protein</topology>
    </subcellularLocation>
    <subcellularLocation>
        <location evidence="6">Cell membrane</location>
        <topology evidence="6">Multi-pass membrane protein</topology>
    </subcellularLocation>
</comment>
<feature type="transmembrane region" description="Helical" evidence="6">
    <location>
        <begin position="309"/>
        <end position="327"/>
    </location>
</feature>
<dbReference type="PANTHER" id="PTHR30341:SF0">
    <property type="entry name" value="NA(+)_H(+) ANTIPORTER NHAA"/>
    <property type="match status" value="1"/>
</dbReference>
<keyword evidence="4 6" id="KW-1133">Transmembrane helix</keyword>
<dbReference type="NCBIfam" id="TIGR00773">
    <property type="entry name" value="NhaA"/>
    <property type="match status" value="1"/>
</dbReference>
<dbReference type="Pfam" id="PF06965">
    <property type="entry name" value="Na_H_antiport_1"/>
    <property type="match status" value="1"/>
</dbReference>
<keyword evidence="6" id="KW-0739">Sodium transport</keyword>
<dbReference type="HAMAP" id="MF_01844">
    <property type="entry name" value="NhaA"/>
    <property type="match status" value="1"/>
</dbReference>
<proteinExistence type="inferred from homology"/>
<dbReference type="GO" id="GO:0015385">
    <property type="term" value="F:sodium:proton antiporter activity"/>
    <property type="evidence" value="ECO:0007669"/>
    <property type="project" value="UniProtKB-UniRule"/>
</dbReference>
<reference evidence="7" key="1">
    <citation type="submission" date="2021-03" db="EMBL/GenBank/DDBJ databases">
        <title>Fibrella sp. HMF5335 genome sequencing and assembly.</title>
        <authorList>
            <person name="Kang H."/>
            <person name="Kim H."/>
            <person name="Bae S."/>
            <person name="Joh K."/>
        </authorList>
    </citation>
    <scope>NUCLEOTIDE SEQUENCE</scope>
    <source>
        <strain evidence="7">HMF5335</strain>
    </source>
</reference>
<keyword evidence="6" id="KW-0406">Ion transport</keyword>
<feature type="transmembrane region" description="Helical" evidence="6">
    <location>
        <begin position="109"/>
        <end position="130"/>
    </location>
</feature>
<evidence type="ECO:0000256" key="3">
    <source>
        <dbReference type="ARBA" id="ARBA00022692"/>
    </source>
</evidence>
<comment type="caution">
    <text evidence="7">The sequence shown here is derived from an EMBL/GenBank/DDBJ whole genome shotgun (WGS) entry which is preliminary data.</text>
</comment>
<keyword evidence="3 6" id="KW-0812">Transmembrane</keyword>
<keyword evidence="6" id="KW-0813">Transport</keyword>
<evidence type="ECO:0000256" key="5">
    <source>
        <dbReference type="ARBA" id="ARBA00023136"/>
    </source>
</evidence>
<feature type="transmembrane region" description="Helical" evidence="6">
    <location>
        <begin position="228"/>
        <end position="251"/>
    </location>
</feature>
<keyword evidence="8" id="KW-1185">Reference proteome</keyword>
<feature type="transmembrane region" description="Helical" evidence="6">
    <location>
        <begin position="413"/>
        <end position="430"/>
    </location>
</feature>
<protein>
    <recommendedName>
        <fullName evidence="6">Na(+)/H(+) antiporter NhaA</fullName>
    </recommendedName>
    <alternativeName>
        <fullName evidence="6">Sodium/proton antiporter NhaA</fullName>
    </alternativeName>
</protein>
<dbReference type="Gene3D" id="1.20.1530.10">
    <property type="entry name" value="Na+/H+ antiporter like domain"/>
    <property type="match status" value="1"/>
</dbReference>
<sequence>MTISSTFRQLTKPLIQPFSEFFRLEAASGIVLLLSSLLALVLANTSVGIARYFPQIWDSVLAVSVGGIQLTKSLSHWVNDGLMVLFFLIVGLEIKREILEGELASVKQATLPLVAALGGMLLPAALFWVINRNASTANGWGIPMATDIAFALAIVTLLGDRVPLALKVFLTALAIVDDLGAVLVIAFFYTPVIDSRYLLSAGGLWLLLLLLNRLGVRALGLYLVLGVVLWYLTLKSGVHATLAGVLLAIAVPFRTRLTDSDTVQAQLGVMQQRIQDKTVVPRDLSEELEELTEQISSPAQRLEHRLHEAVAFLIIPLFAFCNTSLLIDLSLLGQLTDPLAVGIMVGLLLGKPIGIVLLSYVAVRLGWASLPTGVSWRQLIGVGTLAGIGFTMSIFVTLLAFEGQPILQNEAKIAILVSSLLAGVLGYALLRKSAPQTV</sequence>
<dbReference type="AlphaFoldDB" id="A0A939K4P3"/>
<comment type="function">
    <text evidence="6">Na(+)/H(+) antiporter that extrudes sodium in exchange for external protons.</text>
</comment>
<comment type="similarity">
    <text evidence="6">Belongs to the NhaA Na(+)/H(+) (TC 2.A.33) antiporter family.</text>
</comment>
<dbReference type="PANTHER" id="PTHR30341">
    <property type="entry name" value="SODIUM ION/PROTON ANTIPORTER NHAA-RELATED"/>
    <property type="match status" value="1"/>
</dbReference>
<dbReference type="RefSeq" id="WP_207363967.1">
    <property type="nucleotide sequence ID" value="NZ_JAFMYV010000003.1"/>
</dbReference>
<dbReference type="NCBIfam" id="NF007111">
    <property type="entry name" value="PRK09560.1"/>
    <property type="match status" value="1"/>
</dbReference>
<feature type="transmembrane region" description="Helical" evidence="6">
    <location>
        <begin position="164"/>
        <end position="190"/>
    </location>
</feature>
<evidence type="ECO:0000313" key="7">
    <source>
        <dbReference type="EMBL" id="MBO0936401.1"/>
    </source>
</evidence>
<feature type="transmembrane region" description="Helical" evidence="6">
    <location>
        <begin position="21"/>
        <end position="43"/>
    </location>
</feature>
<accession>A0A939K4P3</accession>
<dbReference type="GO" id="GO:0005886">
    <property type="term" value="C:plasma membrane"/>
    <property type="evidence" value="ECO:0007669"/>
    <property type="project" value="UniProtKB-SubCell"/>
</dbReference>
<feature type="transmembrane region" description="Helical" evidence="6">
    <location>
        <begin position="197"/>
        <end position="216"/>
    </location>
</feature>